<evidence type="ECO:0000256" key="1">
    <source>
        <dbReference type="ARBA" id="ARBA00000024"/>
    </source>
</evidence>
<proteinExistence type="inferred from homology"/>
<evidence type="ECO:0000256" key="7">
    <source>
        <dbReference type="ARBA" id="ARBA00008260"/>
    </source>
</evidence>
<evidence type="ECO:0000256" key="4">
    <source>
        <dbReference type="ARBA" id="ARBA00004940"/>
    </source>
</evidence>
<comment type="pathway">
    <text evidence="6">Amino-acid biosynthesis; L-histidine biosynthesis; L-histidine from 5-phospho-alpha-D-ribose 1-diphosphate: step 2/9.</text>
</comment>
<dbReference type="FunFam" id="1.20.5.1300:FF:000002">
    <property type="entry name" value="Histidinol dehydrogenase, chloroplastic"/>
    <property type="match status" value="1"/>
</dbReference>
<evidence type="ECO:0000256" key="9">
    <source>
        <dbReference type="ARBA" id="ARBA00022723"/>
    </source>
</evidence>
<dbReference type="FunFam" id="3.40.50.1980:FF:000001">
    <property type="entry name" value="Histidinol dehydrogenase"/>
    <property type="match status" value="1"/>
</dbReference>
<dbReference type="Proteomes" id="UP000790833">
    <property type="component" value="Unassembled WGS sequence"/>
</dbReference>
<keyword evidence="23" id="KW-1185">Reference proteome</keyword>
<dbReference type="Gene3D" id="3.10.20.810">
    <property type="entry name" value="Phosphoribosyl-AMP cyclohydrolase"/>
    <property type="match status" value="1"/>
</dbReference>
<comment type="cofactor">
    <cofactor evidence="3">
        <name>Zn(2+)</name>
        <dbReference type="ChEBI" id="CHEBI:29105"/>
    </cofactor>
</comment>
<keyword evidence="15 19" id="KW-0520">NAD</keyword>
<comment type="catalytic activity">
    <reaction evidence="18 19">
        <text>L-histidinol + 2 NAD(+) + H2O = L-histidine + 2 NADH + 3 H(+)</text>
        <dbReference type="Rhea" id="RHEA:20641"/>
        <dbReference type="ChEBI" id="CHEBI:15377"/>
        <dbReference type="ChEBI" id="CHEBI:15378"/>
        <dbReference type="ChEBI" id="CHEBI:57540"/>
        <dbReference type="ChEBI" id="CHEBI:57595"/>
        <dbReference type="ChEBI" id="CHEBI:57699"/>
        <dbReference type="ChEBI" id="CHEBI:57945"/>
        <dbReference type="EC" id="1.1.1.23"/>
    </reaction>
</comment>
<dbReference type="Pfam" id="PF01503">
    <property type="entry name" value="PRA-PH"/>
    <property type="match status" value="1"/>
</dbReference>
<dbReference type="GO" id="GO:0005829">
    <property type="term" value="C:cytosol"/>
    <property type="evidence" value="ECO:0007669"/>
    <property type="project" value="TreeGrafter"/>
</dbReference>
<dbReference type="GO" id="GO:0046872">
    <property type="term" value="F:metal ion binding"/>
    <property type="evidence" value="ECO:0007669"/>
    <property type="project" value="UniProtKB-KW"/>
</dbReference>
<dbReference type="SUPFAM" id="SSF53720">
    <property type="entry name" value="ALDH-like"/>
    <property type="match status" value="1"/>
</dbReference>
<dbReference type="EC" id="3.5.4.19" evidence="19"/>
<keyword evidence="9" id="KW-0479">Metal-binding</keyword>
<comment type="similarity">
    <text evidence="7 19">In the C-terminal section; belongs to the histidinol dehydrogenase family.</text>
</comment>
<reference evidence="22" key="1">
    <citation type="submission" date="2021-03" db="EMBL/GenBank/DDBJ databases">
        <authorList>
            <person name="Palmer J.M."/>
        </authorList>
    </citation>
    <scope>NUCLEOTIDE SEQUENCE</scope>
    <source>
        <strain evidence="22">ARV_011</strain>
    </source>
</reference>
<evidence type="ECO:0000256" key="20">
    <source>
        <dbReference type="SAM" id="Coils"/>
    </source>
</evidence>
<evidence type="ECO:0000256" key="11">
    <source>
        <dbReference type="ARBA" id="ARBA00022801"/>
    </source>
</evidence>
<dbReference type="NCBIfam" id="TIGR03188">
    <property type="entry name" value="histidine_hisI"/>
    <property type="match status" value="1"/>
</dbReference>
<dbReference type="GO" id="GO:0005524">
    <property type="term" value="F:ATP binding"/>
    <property type="evidence" value="ECO:0007669"/>
    <property type="project" value="UniProtKB-UniRule"/>
</dbReference>
<feature type="coiled-coil region" evidence="20">
    <location>
        <begin position="332"/>
        <end position="359"/>
    </location>
</feature>
<dbReference type="GO" id="GO:0004399">
    <property type="term" value="F:histidinol dehydrogenase activity"/>
    <property type="evidence" value="ECO:0007669"/>
    <property type="project" value="UniProtKB-UniRule"/>
</dbReference>
<dbReference type="HAMAP" id="MF_01024">
    <property type="entry name" value="HisD"/>
    <property type="match status" value="1"/>
</dbReference>
<dbReference type="GO" id="GO:0051287">
    <property type="term" value="F:NAD binding"/>
    <property type="evidence" value="ECO:0007669"/>
    <property type="project" value="UniProtKB-UniRule"/>
</dbReference>
<dbReference type="InterPro" id="IPR021130">
    <property type="entry name" value="PRib-ATP_PPHydrolase-like"/>
</dbReference>
<organism evidence="22 23">
    <name type="scientific">Scheffersomyces spartinae</name>
    <dbReference type="NCBI Taxonomy" id="45513"/>
    <lineage>
        <taxon>Eukaryota</taxon>
        <taxon>Fungi</taxon>
        <taxon>Dikarya</taxon>
        <taxon>Ascomycota</taxon>
        <taxon>Saccharomycotina</taxon>
        <taxon>Pichiomycetes</taxon>
        <taxon>Debaryomycetaceae</taxon>
        <taxon>Scheffersomyces</taxon>
    </lineage>
</organism>
<dbReference type="InterPro" id="IPR002496">
    <property type="entry name" value="PRib_AMP_CycHydrolase_dom"/>
</dbReference>
<protein>
    <recommendedName>
        <fullName evidence="19">Histidine biosynthesis trifunctional protein</fullName>
    </recommendedName>
    <domain>
        <recommendedName>
            <fullName evidence="19">Phosphoribosyl-AMP cyclohydrolase</fullName>
            <ecNumber evidence="19">3.5.4.19</ecNumber>
        </recommendedName>
    </domain>
    <domain>
        <recommendedName>
            <fullName evidence="19">Phosphoribosyl-ATP pyrophosphohydrolase</fullName>
            <ecNumber evidence="19">3.6.1.31</ecNumber>
        </recommendedName>
    </domain>
    <domain>
        <recommendedName>
            <fullName evidence="19">Histidinol dehydrogenase</fullName>
            <shortName evidence="19">HDH</shortName>
            <ecNumber evidence="19">1.1.1.23</ecNumber>
        </recommendedName>
    </domain>
</protein>
<evidence type="ECO:0000256" key="12">
    <source>
        <dbReference type="ARBA" id="ARBA00022833"/>
    </source>
</evidence>
<evidence type="ECO:0000256" key="14">
    <source>
        <dbReference type="ARBA" id="ARBA00023002"/>
    </source>
</evidence>
<comment type="caution">
    <text evidence="22">The sequence shown here is derived from an EMBL/GenBank/DDBJ whole genome shotgun (WGS) entry which is preliminary data.</text>
</comment>
<keyword evidence="20" id="KW-0175">Coiled coil</keyword>
<evidence type="ECO:0000256" key="18">
    <source>
        <dbReference type="ARBA" id="ARBA00049489"/>
    </source>
</evidence>
<evidence type="ECO:0000256" key="13">
    <source>
        <dbReference type="ARBA" id="ARBA00022840"/>
    </source>
</evidence>
<dbReference type="EC" id="1.1.1.23" evidence="19"/>
<evidence type="ECO:0000256" key="5">
    <source>
        <dbReference type="ARBA" id="ARBA00005169"/>
    </source>
</evidence>
<name>A0A9P8AHN0_9ASCO</name>
<keyword evidence="11 19" id="KW-0378">Hydrolase</keyword>
<dbReference type="SUPFAM" id="SSF141734">
    <property type="entry name" value="HisI-like"/>
    <property type="match status" value="1"/>
</dbReference>
<dbReference type="OrthoDB" id="1703565at2759"/>
<dbReference type="PANTHER" id="PTHR21256">
    <property type="entry name" value="HISTIDINOL DEHYDROGENASE HDH"/>
    <property type="match status" value="1"/>
</dbReference>
<dbReference type="CDD" id="cd11546">
    <property type="entry name" value="NTP-PPase_His4"/>
    <property type="match status" value="1"/>
</dbReference>
<keyword evidence="17" id="KW-0511">Multifunctional enzyme</keyword>
<dbReference type="RefSeq" id="XP_043047879.1">
    <property type="nucleotide sequence ID" value="XM_043192824.1"/>
</dbReference>
<comment type="catalytic activity">
    <reaction evidence="2 19">
        <text>1-(5-phospho-beta-D-ribosyl)-ATP + H2O = 1-(5-phospho-beta-D-ribosyl)-5'-AMP + diphosphate + H(+)</text>
        <dbReference type="Rhea" id="RHEA:22828"/>
        <dbReference type="ChEBI" id="CHEBI:15377"/>
        <dbReference type="ChEBI" id="CHEBI:15378"/>
        <dbReference type="ChEBI" id="CHEBI:33019"/>
        <dbReference type="ChEBI" id="CHEBI:59457"/>
        <dbReference type="ChEBI" id="CHEBI:73183"/>
        <dbReference type="EC" id="3.6.1.31"/>
    </reaction>
</comment>
<dbReference type="PIRSF" id="PIRSF001257">
    <property type="entry name" value="His_trifunctional"/>
    <property type="match status" value="1"/>
</dbReference>
<evidence type="ECO:0000256" key="3">
    <source>
        <dbReference type="ARBA" id="ARBA00001947"/>
    </source>
</evidence>
<keyword evidence="12" id="KW-0862">Zinc</keyword>
<sequence>MTFPLLPLISSPTETETIAKYAVTGKVLFPLGSVTPSKHFVHEYGKGAAISVDATASSVNVDKAVELLNIGIKQLFIDEADFELLISVAGLPSSRFVIKCSDGASPSPKVLESKASLLFSEPISDSDFIQFSAGGNRPVYLQSSEFTEASAVAAAKKGYIPIINASQLTTESVSCNSNESLIPISAVFIATLTTDRPDGLYTTLINGPAPAYTALGVVYSSKESIAESIAVGEGVYQSRKRREELWYKGKTSGATQKLIRLERDCDSDLVKFTVEQKDGTGFCHLENNHTCFFDGDLTESKEATGSGLPKLDGTLIKRFESAPEGSYTKRLFNDESLLVAKLKEELDELIEAGKDKNQAEVAWEAADLLYFVMVWCIKNGVRLSDIERNLDIKSLKVTRRKGDAKTAYVETSSSQPKTVEPIVTEDLYRMKIIDSKTASASEIEASLTRPVQSTNDIMKLVLPIIKKVQANGDKALLELTEKFDGVKLEAPVLNAPFPEEYMQISEDMKEAIDISIQNIEKFHTAQLPQEKVMTVETCPGVYCSRFAKPIENVGLYVPGGTAVLPSTAMMLGVPAKVAGCKNIVFASPPSRSTGRLTPEVVYVAHKLGVKSILMAGGSQAITAMAYGTESVLKCDKILGPGNQFVTAAKMYVQNDTEALCSIDMPAGPSEVLVVADEEADADFVASDLLSQAEHGVDSQVILIGVGLTPKKLAEFEEAVKRQACVLPRREIVHKSLAHSYILLVDTYEEAFELSNKYAPEHLILQITDAQKYVPDYVENAGSVFVGALSPESCGDYSSGTNHTLPTYGYARQYSGVNTSTYLKFITAQNVSEEGLKSIGKAVMTLAAVEGLEAHRNAVQVRMDKLGLL</sequence>
<dbReference type="EC" id="3.6.1.31" evidence="19"/>
<evidence type="ECO:0000256" key="2">
    <source>
        <dbReference type="ARBA" id="ARBA00001460"/>
    </source>
</evidence>
<dbReference type="GO" id="GO:0000105">
    <property type="term" value="P:L-histidine biosynthetic process"/>
    <property type="evidence" value="ECO:0007669"/>
    <property type="project" value="UniProtKB-UniRule"/>
</dbReference>
<evidence type="ECO:0000256" key="15">
    <source>
        <dbReference type="ARBA" id="ARBA00023027"/>
    </source>
</evidence>
<comment type="catalytic activity">
    <reaction evidence="1 19">
        <text>1-(5-phospho-beta-D-ribosyl)-5'-AMP + H2O = 1-(5-phospho-beta-D-ribosyl)-5-[(5-phospho-beta-D-ribosylamino)methylideneamino]imidazole-4-carboxamide</text>
        <dbReference type="Rhea" id="RHEA:20049"/>
        <dbReference type="ChEBI" id="CHEBI:15377"/>
        <dbReference type="ChEBI" id="CHEBI:58435"/>
        <dbReference type="ChEBI" id="CHEBI:59457"/>
        <dbReference type="EC" id="3.5.4.19"/>
    </reaction>
</comment>
<evidence type="ECO:0000313" key="23">
    <source>
        <dbReference type="Proteomes" id="UP000790833"/>
    </source>
</evidence>
<dbReference type="GO" id="GO:0004636">
    <property type="term" value="F:phosphoribosyl-ATP diphosphatase activity"/>
    <property type="evidence" value="ECO:0007669"/>
    <property type="project" value="UniProtKB-UniRule"/>
</dbReference>
<dbReference type="GO" id="GO:0004635">
    <property type="term" value="F:phosphoribosyl-AMP cyclohydrolase activity"/>
    <property type="evidence" value="ECO:0007669"/>
    <property type="project" value="UniProtKB-UniRule"/>
</dbReference>
<dbReference type="PRINTS" id="PR00083">
    <property type="entry name" value="HOLDHDRGNASE"/>
</dbReference>
<comment type="pathway">
    <text evidence="4">Amino-acid biosynthesis; L-histidine biosynthesis; L-histidine from 5-phospho-alpha-D-ribose 1-diphosphate: step 9/9.</text>
</comment>
<evidence type="ECO:0000259" key="21">
    <source>
        <dbReference type="Pfam" id="PF01502"/>
    </source>
</evidence>
<evidence type="ECO:0000256" key="16">
    <source>
        <dbReference type="ARBA" id="ARBA00023102"/>
    </source>
</evidence>
<evidence type="ECO:0000313" key="22">
    <source>
        <dbReference type="EMBL" id="KAG7192329.1"/>
    </source>
</evidence>
<dbReference type="PANTHER" id="PTHR21256:SF2">
    <property type="entry name" value="HISTIDINE BIOSYNTHESIS TRIFUNCTIONAL PROTEIN"/>
    <property type="match status" value="1"/>
</dbReference>
<dbReference type="InterPro" id="IPR038019">
    <property type="entry name" value="PRib_AMP_CycHydrolase_sf"/>
</dbReference>
<comment type="pathway">
    <text evidence="5">Amino-acid biosynthesis; L-histidine biosynthesis; L-histidine from 5-phospho-alpha-D-ribose 1-diphosphate: step 3/9.</text>
</comment>
<dbReference type="PROSITE" id="PS00611">
    <property type="entry name" value="HISOL_DEHYDROGENASE"/>
    <property type="match status" value="1"/>
</dbReference>
<dbReference type="InterPro" id="IPR001692">
    <property type="entry name" value="Histidinol_DH_CS"/>
</dbReference>
<dbReference type="Pfam" id="PF01502">
    <property type="entry name" value="PRA-CH"/>
    <property type="match status" value="1"/>
</dbReference>
<accession>A0A9P8AHN0</accession>
<dbReference type="InterPro" id="IPR016298">
    <property type="entry name" value="Histidine_synth_trifunct"/>
</dbReference>
<evidence type="ECO:0000256" key="19">
    <source>
        <dbReference type="PIRNR" id="PIRNR001257"/>
    </source>
</evidence>
<evidence type="ECO:0000256" key="10">
    <source>
        <dbReference type="ARBA" id="ARBA00022741"/>
    </source>
</evidence>
<dbReference type="NCBIfam" id="TIGR00069">
    <property type="entry name" value="hisD"/>
    <property type="match status" value="1"/>
</dbReference>
<keyword evidence="10 19" id="KW-0547">Nucleotide-binding</keyword>
<gene>
    <name evidence="22" type="primary">HIS4</name>
    <name evidence="22" type="ORF">KQ657_002048</name>
</gene>
<dbReference type="GeneID" id="66115422"/>
<keyword evidence="13 19" id="KW-0067">ATP-binding</keyword>
<dbReference type="InterPro" id="IPR012131">
    <property type="entry name" value="Hstdl_DH"/>
</dbReference>
<keyword evidence="8 19" id="KW-0028">Amino-acid biosynthesis</keyword>
<dbReference type="InterPro" id="IPR016161">
    <property type="entry name" value="Ald_DH/histidinol_DH"/>
</dbReference>
<dbReference type="InterPro" id="IPR008179">
    <property type="entry name" value="HisE"/>
</dbReference>
<dbReference type="Pfam" id="PF00815">
    <property type="entry name" value="Histidinol_dh"/>
    <property type="match status" value="1"/>
</dbReference>
<dbReference type="Gene3D" id="3.40.50.1980">
    <property type="entry name" value="Nitrogenase molybdenum iron protein domain"/>
    <property type="match status" value="2"/>
</dbReference>
<dbReference type="EMBL" id="JAHMUF010000019">
    <property type="protein sequence ID" value="KAG7192329.1"/>
    <property type="molecule type" value="Genomic_DNA"/>
</dbReference>
<dbReference type="AlphaFoldDB" id="A0A9P8AHN0"/>
<dbReference type="Gene3D" id="1.10.287.1080">
    <property type="entry name" value="MazG-like"/>
    <property type="match status" value="1"/>
</dbReference>
<keyword evidence="16 19" id="KW-0368">Histidine biosynthesis</keyword>
<evidence type="ECO:0000256" key="17">
    <source>
        <dbReference type="ARBA" id="ARBA00023268"/>
    </source>
</evidence>
<dbReference type="SUPFAM" id="SSF101386">
    <property type="entry name" value="all-alpha NTP pyrophosphatases"/>
    <property type="match status" value="1"/>
</dbReference>
<evidence type="ECO:0000256" key="6">
    <source>
        <dbReference type="ARBA" id="ARBA00005204"/>
    </source>
</evidence>
<feature type="domain" description="Phosphoribosyl-AMP cyclohydrolase" evidence="21">
    <location>
        <begin position="217"/>
        <end position="293"/>
    </location>
</feature>
<dbReference type="FunFam" id="1.10.287.1080:FF:000002">
    <property type="entry name" value="Histidine biosynthesis bifunctional protein HisIE"/>
    <property type="match status" value="1"/>
</dbReference>
<evidence type="ECO:0000256" key="8">
    <source>
        <dbReference type="ARBA" id="ARBA00022605"/>
    </source>
</evidence>
<keyword evidence="14 19" id="KW-0560">Oxidoreductase</keyword>
<dbReference type="FunFam" id="3.40.50.1980:FF:000050">
    <property type="entry name" value="Histidine biosynthesis trifunctional protein"/>
    <property type="match status" value="1"/>
</dbReference>
<dbReference type="Gene3D" id="1.20.5.1300">
    <property type="match status" value="1"/>
</dbReference>
<dbReference type="CDD" id="cd06572">
    <property type="entry name" value="Histidinol_dh"/>
    <property type="match status" value="1"/>
</dbReference>